<dbReference type="Pfam" id="PF00027">
    <property type="entry name" value="cNMP_binding"/>
    <property type="match status" value="1"/>
</dbReference>
<evidence type="ECO:0000313" key="2">
    <source>
        <dbReference type="EMBL" id="SDY44284.1"/>
    </source>
</evidence>
<dbReference type="SMART" id="SM00100">
    <property type="entry name" value="cNMP"/>
    <property type="match status" value="1"/>
</dbReference>
<gene>
    <name evidence="2" type="ORF">SAMN05421644_1682</name>
</gene>
<dbReference type="InterPro" id="IPR018490">
    <property type="entry name" value="cNMP-bd_dom_sf"/>
</dbReference>
<dbReference type="SUPFAM" id="SSF51206">
    <property type="entry name" value="cAMP-binding domain-like"/>
    <property type="match status" value="1"/>
</dbReference>
<keyword evidence="2" id="KW-0418">Kinase</keyword>
<protein>
    <submittedName>
        <fullName evidence="2">cAMP-binding domain of CRP or a regulatory subunit of cAMP-dependent protein kinases</fullName>
    </submittedName>
</protein>
<proteinExistence type="predicted"/>
<dbReference type="EMBL" id="FNOW01000068">
    <property type="protein sequence ID" value="SDY44284.1"/>
    <property type="molecule type" value="Genomic_DNA"/>
</dbReference>
<dbReference type="STRING" id="61595.SAMN05421644_1682"/>
<dbReference type="PANTHER" id="PTHR24567:SF74">
    <property type="entry name" value="HTH-TYPE TRANSCRIPTIONAL REGULATOR ARCR"/>
    <property type="match status" value="1"/>
</dbReference>
<dbReference type="CDD" id="cd00038">
    <property type="entry name" value="CAP_ED"/>
    <property type="match status" value="1"/>
</dbReference>
<keyword evidence="3" id="KW-1185">Reference proteome</keyword>
<keyword evidence="2" id="KW-0808">Transferase</keyword>
<dbReference type="Proteomes" id="UP000198672">
    <property type="component" value="Unassembled WGS sequence"/>
</dbReference>
<name>A0A1H3JYF5_ALLWA</name>
<feature type="domain" description="Cyclic nucleotide-binding" evidence="1">
    <location>
        <begin position="15"/>
        <end position="117"/>
    </location>
</feature>
<dbReference type="GO" id="GO:0016301">
    <property type="term" value="F:kinase activity"/>
    <property type="evidence" value="ECO:0007669"/>
    <property type="project" value="UniProtKB-KW"/>
</dbReference>
<dbReference type="InterPro" id="IPR050397">
    <property type="entry name" value="Env_Response_Regulators"/>
</dbReference>
<reference evidence="3" key="1">
    <citation type="submission" date="2016-10" db="EMBL/GenBank/DDBJ databases">
        <authorList>
            <person name="Varghese N."/>
            <person name="Submissions S."/>
        </authorList>
    </citation>
    <scope>NUCLEOTIDE SEQUENCE [LARGE SCALE GENOMIC DNA]</scope>
    <source>
        <strain evidence="3">DSM 173</strain>
    </source>
</reference>
<dbReference type="PANTHER" id="PTHR24567">
    <property type="entry name" value="CRP FAMILY TRANSCRIPTIONAL REGULATORY PROTEIN"/>
    <property type="match status" value="1"/>
</dbReference>
<evidence type="ECO:0000259" key="1">
    <source>
        <dbReference type="PROSITE" id="PS50042"/>
    </source>
</evidence>
<dbReference type="InterPro" id="IPR000595">
    <property type="entry name" value="cNMP-bd_dom"/>
</dbReference>
<dbReference type="GO" id="GO:0005829">
    <property type="term" value="C:cytosol"/>
    <property type="evidence" value="ECO:0007669"/>
    <property type="project" value="TreeGrafter"/>
</dbReference>
<dbReference type="RefSeq" id="WP_091335439.1">
    <property type="nucleotide sequence ID" value="NZ_FNOW01000068.1"/>
</dbReference>
<organism evidence="2 3">
    <name type="scientific">Allochromatium warmingii</name>
    <name type="common">Chromatium warmingii</name>
    <dbReference type="NCBI Taxonomy" id="61595"/>
    <lineage>
        <taxon>Bacteria</taxon>
        <taxon>Pseudomonadati</taxon>
        <taxon>Pseudomonadota</taxon>
        <taxon>Gammaproteobacteria</taxon>
        <taxon>Chromatiales</taxon>
        <taxon>Chromatiaceae</taxon>
        <taxon>Allochromatium</taxon>
    </lineage>
</organism>
<dbReference type="GO" id="GO:0003700">
    <property type="term" value="F:DNA-binding transcription factor activity"/>
    <property type="evidence" value="ECO:0007669"/>
    <property type="project" value="TreeGrafter"/>
</dbReference>
<dbReference type="PROSITE" id="PS50042">
    <property type="entry name" value="CNMP_BINDING_3"/>
    <property type="match status" value="1"/>
</dbReference>
<evidence type="ECO:0000313" key="3">
    <source>
        <dbReference type="Proteomes" id="UP000198672"/>
    </source>
</evidence>
<dbReference type="InterPro" id="IPR014710">
    <property type="entry name" value="RmlC-like_jellyroll"/>
</dbReference>
<dbReference type="OrthoDB" id="8565101at2"/>
<dbReference type="AlphaFoldDB" id="A0A1H3JYF5"/>
<sequence>MQAIDKAHALASSALGSELNADECQTLAARLGLITVQAGETLVDEDEDRRTLFILARGRLCVCKSVGGIEETVYQMRPGECAGTRAFIDGTPRRAALRAEEPISVLTLEPDDFEALIDTQPRLVFKVMRAIFRITHSNLMRMNLESAEMRNYLLKSGGRY</sequence>
<accession>A0A1H3JYF5</accession>
<dbReference type="Gene3D" id="2.60.120.10">
    <property type="entry name" value="Jelly Rolls"/>
    <property type="match status" value="1"/>
</dbReference>